<evidence type="ECO:0000313" key="2">
    <source>
        <dbReference type="EMBL" id="NDW14056.1"/>
    </source>
</evidence>
<reference evidence="2 3" key="1">
    <citation type="submission" date="2020-01" db="EMBL/GenBank/DDBJ databases">
        <title>Genomes of bacteria type strains.</title>
        <authorList>
            <person name="Chen J."/>
            <person name="Zhu S."/>
            <person name="Yang J."/>
        </authorList>
    </citation>
    <scope>NUCLEOTIDE SEQUENCE [LARGE SCALE GENOMIC DNA]</scope>
    <source>
        <strain evidence="2 3">LMG 24078</strain>
    </source>
</reference>
<dbReference type="SUPFAM" id="SSF54626">
    <property type="entry name" value="Chalcone isomerase"/>
    <property type="match status" value="1"/>
</dbReference>
<sequence length="167" mass="18814">MSISLMSVSFASNAALPSPVYDSVPNAEVVGKDMFTYYLFDVYEATLFAPKGEYEKGKPIALTLKYQRSLDGKKIAERSIDEMKKQAKLDSEKAKRWLQDMVDIFPDVKEGDVLTGVATEEGNALFYFNGENAGEVKDPEFTQKFFDIWLGENTSEPKFRRALLGIK</sequence>
<accession>A0A6N9TDR9</accession>
<proteinExistence type="predicted"/>
<name>A0A6N9TDR9_9ALTE</name>
<dbReference type="InterPro" id="IPR036298">
    <property type="entry name" value="Chalcone_isomerase_sf"/>
</dbReference>
<dbReference type="InterPro" id="IPR016088">
    <property type="entry name" value="Chalcone_isomerase_3-sand"/>
</dbReference>
<protein>
    <recommendedName>
        <fullName evidence="1">Chalcone isomerase domain-containing protein</fullName>
    </recommendedName>
</protein>
<gene>
    <name evidence="2" type="ORF">GTQ48_00725</name>
</gene>
<keyword evidence="3" id="KW-1185">Reference proteome</keyword>
<comment type="caution">
    <text evidence="2">The sequence shown here is derived from an EMBL/GenBank/DDBJ whole genome shotgun (WGS) entry which is preliminary data.</text>
</comment>
<dbReference type="InterPro" id="IPR016087">
    <property type="entry name" value="Chalcone_isomerase"/>
</dbReference>
<evidence type="ECO:0000313" key="3">
    <source>
        <dbReference type="Proteomes" id="UP000471381"/>
    </source>
</evidence>
<dbReference type="EMBL" id="JAAAWO010000001">
    <property type="protein sequence ID" value="NDW14056.1"/>
    <property type="molecule type" value="Genomic_DNA"/>
</dbReference>
<evidence type="ECO:0000259" key="1">
    <source>
        <dbReference type="Pfam" id="PF16036"/>
    </source>
</evidence>
<dbReference type="Pfam" id="PF16036">
    <property type="entry name" value="Chalcone_3"/>
    <property type="match status" value="1"/>
</dbReference>
<dbReference type="Gene3D" id="3.50.70.10">
    <property type="match status" value="1"/>
</dbReference>
<dbReference type="Proteomes" id="UP000471381">
    <property type="component" value="Unassembled WGS sequence"/>
</dbReference>
<organism evidence="2 3">
    <name type="scientific">Alteromonas genovensis</name>
    <dbReference type="NCBI Taxonomy" id="471225"/>
    <lineage>
        <taxon>Bacteria</taxon>
        <taxon>Pseudomonadati</taxon>
        <taxon>Pseudomonadota</taxon>
        <taxon>Gammaproteobacteria</taxon>
        <taxon>Alteromonadales</taxon>
        <taxon>Alteromonadaceae</taxon>
        <taxon>Alteromonas/Salinimonas group</taxon>
        <taxon>Alteromonas</taxon>
    </lineage>
</organism>
<dbReference type="GO" id="GO:0016872">
    <property type="term" value="F:intramolecular lyase activity"/>
    <property type="evidence" value="ECO:0007669"/>
    <property type="project" value="InterPro"/>
</dbReference>
<dbReference type="AlphaFoldDB" id="A0A6N9TDR9"/>
<feature type="domain" description="Chalcone isomerase" evidence="1">
    <location>
        <begin position="38"/>
        <end position="165"/>
    </location>
</feature>